<organism evidence="1 2">
    <name type="scientific">Mycolicibacterium thermoresistibile (strain ATCC 19527 / DSM 44167 / CIP 105390 / JCM 6362 / NCTC 10409 / 316)</name>
    <name type="common">Mycobacterium thermoresistibile</name>
    <dbReference type="NCBI Taxonomy" id="1078020"/>
    <lineage>
        <taxon>Bacteria</taxon>
        <taxon>Bacillati</taxon>
        <taxon>Actinomycetota</taxon>
        <taxon>Actinomycetes</taxon>
        <taxon>Mycobacteriales</taxon>
        <taxon>Mycobacteriaceae</taxon>
        <taxon>Mycolicibacterium</taxon>
    </lineage>
</organism>
<protein>
    <submittedName>
        <fullName evidence="1">Uncharacterized protein</fullName>
    </submittedName>
</protein>
<reference evidence="1 2" key="1">
    <citation type="submission" date="2011-11" db="EMBL/GenBank/DDBJ databases">
        <authorList>
            <consortium name="Tuberculosis Structural Genomics Consortium"/>
            <person name="Ioerger T.R."/>
        </authorList>
    </citation>
    <scope>NUCLEOTIDE SEQUENCE [LARGE SCALE GENOMIC DNA]</scope>
    <source>
        <strain evidence="2">ATCC 19527 / DSM 44167 / CIP 105390 / JCM 6362 / NCTC 10409 / 316</strain>
    </source>
</reference>
<evidence type="ECO:0000313" key="2">
    <source>
        <dbReference type="Proteomes" id="UP000004915"/>
    </source>
</evidence>
<proteinExistence type="predicted"/>
<dbReference type="EMBL" id="AGVE01000042">
    <property type="protein sequence ID" value="EHI13173.1"/>
    <property type="molecule type" value="Genomic_DNA"/>
</dbReference>
<dbReference type="AlphaFoldDB" id="G7CF94"/>
<accession>G7CF94</accession>
<sequence>MAKDYATINLAIWGDDYSMNNQRKTTWNSQQR</sequence>
<dbReference type="Proteomes" id="UP000004915">
    <property type="component" value="Unassembled WGS sequence"/>
</dbReference>
<evidence type="ECO:0000313" key="1">
    <source>
        <dbReference type="EMBL" id="EHI13173.1"/>
    </source>
</evidence>
<gene>
    <name evidence="1" type="ORF">KEK_08327</name>
</gene>
<keyword evidence="2" id="KW-1185">Reference proteome</keyword>
<name>G7CF94_MYCT3</name>
<comment type="caution">
    <text evidence="1">The sequence shown here is derived from an EMBL/GenBank/DDBJ whole genome shotgun (WGS) entry which is preliminary data.</text>
</comment>